<keyword evidence="5" id="KW-0804">Transcription</keyword>
<feature type="region of interest" description="Disordered" evidence="9">
    <location>
        <begin position="296"/>
        <end position="315"/>
    </location>
</feature>
<evidence type="ECO:0000256" key="4">
    <source>
        <dbReference type="ARBA" id="ARBA00023155"/>
    </source>
</evidence>
<dbReference type="PANTHER" id="PTHR11850">
    <property type="entry name" value="HOMEOBOX PROTEIN TRANSCRIPTION FACTORS"/>
    <property type="match status" value="1"/>
</dbReference>
<keyword evidence="2" id="KW-0805">Transcription regulation</keyword>
<evidence type="ECO:0000256" key="7">
    <source>
        <dbReference type="ARBA" id="ARBA00038021"/>
    </source>
</evidence>
<dbReference type="GO" id="GO:0006355">
    <property type="term" value="P:regulation of DNA-templated transcription"/>
    <property type="evidence" value="ECO:0007669"/>
    <property type="project" value="InterPro"/>
</dbReference>
<dbReference type="OrthoDB" id="10056939at2759"/>
<evidence type="ECO:0000256" key="2">
    <source>
        <dbReference type="ARBA" id="ARBA00023015"/>
    </source>
</evidence>
<dbReference type="Gene3D" id="1.10.10.60">
    <property type="entry name" value="Homeodomain-like"/>
    <property type="match status" value="1"/>
</dbReference>
<dbReference type="Pfam" id="PF05920">
    <property type="entry name" value="Homeobox_KN"/>
    <property type="match status" value="1"/>
</dbReference>
<comment type="subcellular location">
    <subcellularLocation>
        <location evidence="1 8">Nucleus</location>
    </subcellularLocation>
</comment>
<dbReference type="CDD" id="cd00086">
    <property type="entry name" value="homeodomain"/>
    <property type="match status" value="1"/>
</dbReference>
<reference evidence="11 12" key="1">
    <citation type="submission" date="2020-06" db="EMBL/GenBank/DDBJ databases">
        <authorList>
            <person name="Li R."/>
            <person name="Bekaert M."/>
        </authorList>
    </citation>
    <scope>NUCLEOTIDE SEQUENCE [LARGE SCALE GENOMIC DNA]</scope>
    <source>
        <strain evidence="12">wild</strain>
    </source>
</reference>
<feature type="region of interest" description="Disordered" evidence="9">
    <location>
        <begin position="185"/>
        <end position="250"/>
    </location>
</feature>
<evidence type="ECO:0000313" key="12">
    <source>
        <dbReference type="Proteomes" id="UP000507470"/>
    </source>
</evidence>
<feature type="domain" description="Homeobox" evidence="10">
    <location>
        <begin position="94"/>
        <end position="157"/>
    </location>
</feature>
<dbReference type="PROSITE" id="PS50071">
    <property type="entry name" value="HOMEOBOX_2"/>
    <property type="match status" value="1"/>
</dbReference>
<dbReference type="InterPro" id="IPR001356">
    <property type="entry name" value="HD"/>
</dbReference>
<evidence type="ECO:0000313" key="11">
    <source>
        <dbReference type="EMBL" id="CAC5374468.1"/>
    </source>
</evidence>
<feature type="DNA-binding region" description="Homeobox" evidence="8">
    <location>
        <begin position="96"/>
        <end position="158"/>
    </location>
</feature>
<keyword evidence="12" id="KW-1185">Reference proteome</keyword>
<accession>A0A6J8AVS3</accession>
<dbReference type="SMART" id="SM00389">
    <property type="entry name" value="HOX"/>
    <property type="match status" value="1"/>
</dbReference>
<dbReference type="SUPFAM" id="SSF46689">
    <property type="entry name" value="Homeodomain-like"/>
    <property type="match status" value="1"/>
</dbReference>
<keyword evidence="6 8" id="KW-0539">Nucleus</keyword>
<comment type="similarity">
    <text evidence="7">Belongs to the TALE/TGIF homeobox family.</text>
</comment>
<dbReference type="EMBL" id="CACVKT020002010">
    <property type="protein sequence ID" value="CAC5374468.1"/>
    <property type="molecule type" value="Genomic_DNA"/>
</dbReference>
<name>A0A6J8AVS3_MYTCO</name>
<dbReference type="InterPro" id="IPR050224">
    <property type="entry name" value="TALE_homeobox"/>
</dbReference>
<keyword evidence="4 8" id="KW-0371">Homeobox</keyword>
<keyword evidence="3 8" id="KW-0238">DNA-binding</keyword>
<dbReference type="Proteomes" id="UP000507470">
    <property type="component" value="Unassembled WGS sequence"/>
</dbReference>
<sequence length="315" mass="35985">MNNAVAWPITTLLTNIVMRHVVPRLSNILPRGRQGSVVDSVFSKNSAEKLYYFGTLKMNDSLKIKRTKDLKFLRPWENDYDSEERRKYSIGLQNDNRKRRGNLPKEAVRVLKGWLYEHRYNAYPSDQEKVFLSNATNLTVLQVCNWFINARRRILPEMIKKDGQDPLQYTITRKHKQSLLDCVTFSSDQESSPDQRPRDCLSSPSRSSETDGYVSDFEASSSDFFSESESMSDQGDNTPAAKLPRMSYSPVKNNKVEDNFWQSGPVDLTMNKPKANKPNSDFNSFFLLVDVAISQMEKKDESSGSESSTVSNSSV</sequence>
<evidence type="ECO:0000256" key="9">
    <source>
        <dbReference type="SAM" id="MobiDB-lite"/>
    </source>
</evidence>
<feature type="compositionally biased region" description="Low complexity" evidence="9">
    <location>
        <begin position="215"/>
        <end position="233"/>
    </location>
</feature>
<gene>
    <name evidence="11" type="ORF">MCOR_11845</name>
</gene>
<proteinExistence type="inferred from homology"/>
<dbReference type="InterPro" id="IPR008422">
    <property type="entry name" value="KN_HD"/>
</dbReference>
<organism evidence="11 12">
    <name type="scientific">Mytilus coruscus</name>
    <name type="common">Sea mussel</name>
    <dbReference type="NCBI Taxonomy" id="42192"/>
    <lineage>
        <taxon>Eukaryota</taxon>
        <taxon>Metazoa</taxon>
        <taxon>Spiralia</taxon>
        <taxon>Lophotrochozoa</taxon>
        <taxon>Mollusca</taxon>
        <taxon>Bivalvia</taxon>
        <taxon>Autobranchia</taxon>
        <taxon>Pteriomorphia</taxon>
        <taxon>Mytilida</taxon>
        <taxon>Mytiloidea</taxon>
        <taxon>Mytilidae</taxon>
        <taxon>Mytilinae</taxon>
        <taxon>Mytilus</taxon>
    </lineage>
</organism>
<evidence type="ECO:0000256" key="6">
    <source>
        <dbReference type="ARBA" id="ARBA00023242"/>
    </source>
</evidence>
<dbReference type="InterPro" id="IPR009057">
    <property type="entry name" value="Homeodomain-like_sf"/>
</dbReference>
<dbReference type="GO" id="GO:0003677">
    <property type="term" value="F:DNA binding"/>
    <property type="evidence" value="ECO:0007669"/>
    <property type="project" value="UniProtKB-UniRule"/>
</dbReference>
<protein>
    <submittedName>
        <fullName evidence="11">TGIF1</fullName>
    </submittedName>
</protein>
<dbReference type="FunFam" id="1.10.10.60:FF:000059">
    <property type="entry name" value="TGFB-induced factor homeobox 1"/>
    <property type="match status" value="1"/>
</dbReference>
<evidence type="ECO:0000256" key="3">
    <source>
        <dbReference type="ARBA" id="ARBA00023125"/>
    </source>
</evidence>
<dbReference type="AlphaFoldDB" id="A0A6J8AVS3"/>
<evidence type="ECO:0000259" key="10">
    <source>
        <dbReference type="PROSITE" id="PS50071"/>
    </source>
</evidence>
<dbReference type="GO" id="GO:0005634">
    <property type="term" value="C:nucleus"/>
    <property type="evidence" value="ECO:0007669"/>
    <property type="project" value="UniProtKB-SubCell"/>
</dbReference>
<feature type="compositionally biased region" description="Low complexity" evidence="9">
    <location>
        <begin position="304"/>
        <end position="315"/>
    </location>
</feature>
<evidence type="ECO:0000256" key="8">
    <source>
        <dbReference type="PROSITE-ProRule" id="PRU00108"/>
    </source>
</evidence>
<evidence type="ECO:0000256" key="5">
    <source>
        <dbReference type="ARBA" id="ARBA00023163"/>
    </source>
</evidence>
<evidence type="ECO:0000256" key="1">
    <source>
        <dbReference type="ARBA" id="ARBA00004123"/>
    </source>
</evidence>